<comment type="similarity">
    <text evidence="6">Belongs to the DEAD box helicase family.</text>
</comment>
<dbReference type="InterPro" id="IPR000629">
    <property type="entry name" value="RNA-helicase_DEAD-box_CS"/>
</dbReference>
<evidence type="ECO:0000256" key="5">
    <source>
        <dbReference type="ARBA" id="ARBA00022884"/>
    </source>
</evidence>
<dbReference type="InterPro" id="IPR001650">
    <property type="entry name" value="Helicase_C-like"/>
</dbReference>
<evidence type="ECO:0000313" key="11">
    <source>
        <dbReference type="Proteomes" id="UP001195914"/>
    </source>
</evidence>
<dbReference type="SMART" id="SM00490">
    <property type="entry name" value="HELICc"/>
    <property type="match status" value="1"/>
</dbReference>
<feature type="region of interest" description="Disordered" evidence="7">
    <location>
        <begin position="773"/>
        <end position="833"/>
    </location>
</feature>
<evidence type="ECO:0000259" key="9">
    <source>
        <dbReference type="PROSITE" id="PS51194"/>
    </source>
</evidence>
<gene>
    <name evidence="10" type="ORF">X943_002994</name>
</gene>
<accession>A0AAD9G7K8</accession>
<dbReference type="Pfam" id="PF13959">
    <property type="entry name" value="CTE_SPB4"/>
    <property type="match status" value="1"/>
</dbReference>
<comment type="function">
    <text evidence="6">RNA helicase.</text>
</comment>
<dbReference type="Gene3D" id="3.40.50.300">
    <property type="entry name" value="P-loop containing nucleotide triphosphate hydrolases"/>
    <property type="match status" value="2"/>
</dbReference>
<feature type="region of interest" description="Disordered" evidence="7">
    <location>
        <begin position="57"/>
        <end position="88"/>
    </location>
</feature>
<feature type="region of interest" description="Disordered" evidence="7">
    <location>
        <begin position="720"/>
        <end position="745"/>
    </location>
</feature>
<dbReference type="InterPro" id="IPR025313">
    <property type="entry name" value="SPB4-like_CTE"/>
</dbReference>
<dbReference type="GO" id="GO:0003723">
    <property type="term" value="F:RNA binding"/>
    <property type="evidence" value="ECO:0007669"/>
    <property type="project" value="UniProtKB-UniRule"/>
</dbReference>
<dbReference type="PANTHER" id="PTHR24031">
    <property type="entry name" value="RNA HELICASE"/>
    <property type="match status" value="1"/>
</dbReference>
<dbReference type="SMART" id="SM00487">
    <property type="entry name" value="DEXDc"/>
    <property type="match status" value="1"/>
</dbReference>
<dbReference type="EC" id="3.6.4.13" evidence="6"/>
<evidence type="ECO:0000256" key="7">
    <source>
        <dbReference type="SAM" id="MobiDB-lite"/>
    </source>
</evidence>
<feature type="compositionally biased region" description="Acidic residues" evidence="7">
    <location>
        <begin position="802"/>
        <end position="813"/>
    </location>
</feature>
<dbReference type="PROSITE" id="PS00039">
    <property type="entry name" value="DEAD_ATP_HELICASE"/>
    <property type="match status" value="1"/>
</dbReference>
<proteinExistence type="inferred from homology"/>
<dbReference type="Proteomes" id="UP001195914">
    <property type="component" value="Unassembled WGS sequence"/>
</dbReference>
<dbReference type="InterPro" id="IPR011545">
    <property type="entry name" value="DEAD/DEAH_box_helicase_dom"/>
</dbReference>
<dbReference type="AlphaFoldDB" id="A0AAD9G7K8"/>
<evidence type="ECO:0000256" key="3">
    <source>
        <dbReference type="ARBA" id="ARBA00022806"/>
    </source>
</evidence>
<keyword evidence="5 6" id="KW-0694">RNA-binding</keyword>
<feature type="domain" description="Helicase ATP-binding" evidence="8">
    <location>
        <begin position="127"/>
        <end position="331"/>
    </location>
</feature>
<dbReference type="GO" id="GO:0005524">
    <property type="term" value="F:ATP binding"/>
    <property type="evidence" value="ECO:0007669"/>
    <property type="project" value="UniProtKB-UniRule"/>
</dbReference>
<name>A0AAD9G7K8_BABDI</name>
<comment type="catalytic activity">
    <reaction evidence="6">
        <text>ATP + H2O = ADP + phosphate + H(+)</text>
        <dbReference type="Rhea" id="RHEA:13065"/>
        <dbReference type="ChEBI" id="CHEBI:15377"/>
        <dbReference type="ChEBI" id="CHEBI:15378"/>
        <dbReference type="ChEBI" id="CHEBI:30616"/>
        <dbReference type="ChEBI" id="CHEBI:43474"/>
        <dbReference type="ChEBI" id="CHEBI:456216"/>
        <dbReference type="EC" id="3.6.4.13"/>
    </reaction>
</comment>
<dbReference type="GO" id="GO:0003724">
    <property type="term" value="F:RNA helicase activity"/>
    <property type="evidence" value="ECO:0007669"/>
    <property type="project" value="UniProtKB-EC"/>
</dbReference>
<evidence type="ECO:0000313" key="10">
    <source>
        <dbReference type="EMBL" id="KAK1933282.1"/>
    </source>
</evidence>
<dbReference type="GO" id="GO:0016787">
    <property type="term" value="F:hydrolase activity"/>
    <property type="evidence" value="ECO:0007669"/>
    <property type="project" value="UniProtKB-KW"/>
</dbReference>
<feature type="compositionally biased region" description="Basic and acidic residues" evidence="7">
    <location>
        <begin position="57"/>
        <end position="69"/>
    </location>
</feature>
<evidence type="ECO:0000256" key="1">
    <source>
        <dbReference type="ARBA" id="ARBA00022741"/>
    </source>
</evidence>
<dbReference type="InterPro" id="IPR014001">
    <property type="entry name" value="Helicase_ATP-bd"/>
</dbReference>
<comment type="caution">
    <text evidence="10">The sequence shown here is derived from an EMBL/GenBank/DDBJ whole genome shotgun (WGS) entry which is preliminary data.</text>
</comment>
<reference evidence="10" key="1">
    <citation type="journal article" date="2014" name="Nucleic Acids Res.">
        <title>The evolutionary dynamics of variant antigen genes in Babesia reveal a history of genomic innovation underlying host-parasite interaction.</title>
        <authorList>
            <person name="Jackson A.P."/>
            <person name="Otto T.D."/>
            <person name="Darby A."/>
            <person name="Ramaprasad A."/>
            <person name="Xia D."/>
            <person name="Echaide I.E."/>
            <person name="Farber M."/>
            <person name="Gahlot S."/>
            <person name="Gamble J."/>
            <person name="Gupta D."/>
            <person name="Gupta Y."/>
            <person name="Jackson L."/>
            <person name="Malandrin L."/>
            <person name="Malas T.B."/>
            <person name="Moussa E."/>
            <person name="Nair M."/>
            <person name="Reid A.J."/>
            <person name="Sanders M."/>
            <person name="Sharma J."/>
            <person name="Tracey A."/>
            <person name="Quail M.A."/>
            <person name="Weir W."/>
            <person name="Wastling J.M."/>
            <person name="Hall N."/>
            <person name="Willadsen P."/>
            <person name="Lingelbach K."/>
            <person name="Shiels B."/>
            <person name="Tait A."/>
            <person name="Berriman M."/>
            <person name="Allred D.R."/>
            <person name="Pain A."/>
        </authorList>
    </citation>
    <scope>NUCLEOTIDE SEQUENCE</scope>
    <source>
        <strain evidence="10">1802A</strain>
    </source>
</reference>
<organism evidence="10 11">
    <name type="scientific">Babesia divergens</name>
    <dbReference type="NCBI Taxonomy" id="32595"/>
    <lineage>
        <taxon>Eukaryota</taxon>
        <taxon>Sar</taxon>
        <taxon>Alveolata</taxon>
        <taxon>Apicomplexa</taxon>
        <taxon>Aconoidasida</taxon>
        <taxon>Piroplasmida</taxon>
        <taxon>Babesiidae</taxon>
        <taxon>Babesia</taxon>
    </lineage>
</organism>
<feature type="compositionally biased region" description="Acidic residues" evidence="7">
    <location>
        <begin position="782"/>
        <end position="792"/>
    </location>
</feature>
<evidence type="ECO:0000259" key="8">
    <source>
        <dbReference type="PROSITE" id="PS51192"/>
    </source>
</evidence>
<keyword evidence="1 6" id="KW-0547">Nucleotide-binding</keyword>
<reference evidence="10" key="2">
    <citation type="submission" date="2021-05" db="EMBL/GenBank/DDBJ databases">
        <authorList>
            <person name="Pain A."/>
        </authorList>
    </citation>
    <scope>NUCLEOTIDE SEQUENCE</scope>
    <source>
        <strain evidence="10">1802A</strain>
    </source>
</reference>
<evidence type="ECO:0000256" key="4">
    <source>
        <dbReference type="ARBA" id="ARBA00022840"/>
    </source>
</evidence>
<feature type="domain" description="Helicase C-terminal" evidence="9">
    <location>
        <begin position="389"/>
        <end position="576"/>
    </location>
</feature>
<dbReference type="SUPFAM" id="SSF52540">
    <property type="entry name" value="P-loop containing nucleoside triphosphate hydrolases"/>
    <property type="match status" value="1"/>
</dbReference>
<dbReference type="PROSITE" id="PS51194">
    <property type="entry name" value="HELICASE_CTER"/>
    <property type="match status" value="1"/>
</dbReference>
<feature type="region of interest" description="Disordered" evidence="7">
    <location>
        <begin position="453"/>
        <end position="474"/>
    </location>
</feature>
<keyword evidence="3 6" id="KW-0347">Helicase</keyword>
<dbReference type="PROSITE" id="PS51192">
    <property type="entry name" value="HELICASE_ATP_BIND_1"/>
    <property type="match status" value="1"/>
</dbReference>
<evidence type="ECO:0000256" key="6">
    <source>
        <dbReference type="RuleBase" id="RU365068"/>
    </source>
</evidence>
<dbReference type="InterPro" id="IPR027417">
    <property type="entry name" value="P-loop_NTPase"/>
</dbReference>
<dbReference type="CDD" id="cd18787">
    <property type="entry name" value="SF2_C_DEAD"/>
    <property type="match status" value="1"/>
</dbReference>
<dbReference type="Pfam" id="PF00270">
    <property type="entry name" value="DEAD"/>
    <property type="match status" value="1"/>
</dbReference>
<comment type="domain">
    <text evidence="6">The Q motif is unique to and characteristic of the DEAD box family of RNA helicases and controls ATP binding and hydrolysis.</text>
</comment>
<dbReference type="SMART" id="SM01178">
    <property type="entry name" value="DUF4217"/>
    <property type="match status" value="1"/>
</dbReference>
<dbReference type="EMBL" id="JAHBMH010000073">
    <property type="protein sequence ID" value="KAK1933282.1"/>
    <property type="molecule type" value="Genomic_DNA"/>
</dbReference>
<dbReference type="Pfam" id="PF00271">
    <property type="entry name" value="Helicase_C"/>
    <property type="match status" value="1"/>
</dbReference>
<keyword evidence="4 6" id="KW-0067">ATP-binding</keyword>
<sequence length="833" mass="94533">MLRSKRLHRCERLAAFCRRLDKIPGRSSEGQICDHMTIDDELPTTYGQLIHDVTPEFRSTKADTRDGGDRSVGLSHARPKKRRVKTSMTDAGVSSNFDSLDISPVIVRWLNDRKITAMTGVQKLVIPRFLRSGNDVLVQSQTGSGKTLCFVVPMLDSFLRTMHDRIENCIAAVFSVIMLPTRELATQVHSVVSDAVNHICGNNEDYKDAHKVHAGLFACLVLIGGYSVDHDVRVITKLKETNGARPFIIATPGRLRHLMDMLHKEMVWTFKEVSMLVLDEADRLLEMGYQNDMTTIMGNLPKQRKTGFFSATLPMEVVTFANRILKSYDFINADIHPDANGRGALDSTATDTNITTTEDPDPVAPTAYATPTSLHNFYLVLDTREKLHFVILFLIHLKEMGVGKCVIFFLTCSIVDYFSHILEACFNTATPGDVPSNNILLYKIHRKMPTSKRQQNLNRFRSPPDGVQGGSGSARDSHRLQVLLCTDVFSRGIDIPQIEWVVQYDAPQDPNFYVHRIGRASRAGASGNSLLLLNTNEEAYVQFQLNRKIPLQPVGAELINTVRGYYQLPDRFKALLPHDGFTGSTTVANGHSYVNYLESTEPEETLLPWPKTCQLLSFVRSQLAGDRTLLLSASRAFVSYTRAYSEHRLSSIFVERKLDYGGLATSFGVLRVPRVKEILGRKLSNFSNSDIDPRTVAFKDEKLERERLKGLEKATLEVKERPVKKKPEEVPKIQRTRTEKRNAKRENVLREWQELSREESLVKKLRRRKITRQQYERLLNNQEDEESIDSDGSEPSQGTANDQEDTSDWEAELDNFVKEWQNKKVPPKPVRRR</sequence>
<keyword evidence="2 6" id="KW-0378">Hydrolase</keyword>
<protein>
    <recommendedName>
        <fullName evidence="6">ATP-dependent RNA helicase</fullName>
        <ecNumber evidence="6">3.6.4.13</ecNumber>
    </recommendedName>
</protein>
<keyword evidence="11" id="KW-1185">Reference proteome</keyword>
<evidence type="ECO:0000256" key="2">
    <source>
        <dbReference type="ARBA" id="ARBA00022801"/>
    </source>
</evidence>